<dbReference type="PANTHER" id="PTHR38481:SF1">
    <property type="entry name" value="HYALURONATE LYASE"/>
    <property type="match status" value="1"/>
</dbReference>
<feature type="domain" description="Polysaccharide lyase 8 N-terminal alpha-helical" evidence="7">
    <location>
        <begin position="102"/>
        <end position="259"/>
    </location>
</feature>
<feature type="region of interest" description="Disordered" evidence="4">
    <location>
        <begin position="717"/>
        <end position="743"/>
    </location>
</feature>
<gene>
    <name evidence="8" type="ORF">BDV98DRAFT_517259</name>
</gene>
<comment type="similarity">
    <text evidence="1">Belongs to the polysaccharide lyase 8 family.</text>
</comment>
<evidence type="ECO:0000256" key="4">
    <source>
        <dbReference type="SAM" id="MobiDB-lite"/>
    </source>
</evidence>
<dbReference type="GO" id="GO:0005576">
    <property type="term" value="C:extracellular region"/>
    <property type="evidence" value="ECO:0007669"/>
    <property type="project" value="InterPro"/>
</dbReference>
<dbReference type="GO" id="GO:0005975">
    <property type="term" value="P:carbohydrate metabolic process"/>
    <property type="evidence" value="ECO:0007669"/>
    <property type="project" value="InterPro"/>
</dbReference>
<evidence type="ECO:0000313" key="8">
    <source>
        <dbReference type="EMBL" id="TFK95679.1"/>
    </source>
</evidence>
<dbReference type="Gene3D" id="1.50.10.100">
    <property type="entry name" value="Chondroitin AC/alginate lyase"/>
    <property type="match status" value="1"/>
</dbReference>
<keyword evidence="9" id="KW-1185">Reference proteome</keyword>
<keyword evidence="3 8" id="KW-0456">Lyase</keyword>
<keyword evidence="2" id="KW-0732">Signal</keyword>
<evidence type="ECO:0000256" key="1">
    <source>
        <dbReference type="ARBA" id="ARBA00006699"/>
    </source>
</evidence>
<dbReference type="InterPro" id="IPR014718">
    <property type="entry name" value="GH-type_carb-bd"/>
</dbReference>
<dbReference type="AlphaFoldDB" id="A0A5C3Q3P7"/>
<dbReference type="InterPro" id="IPR012970">
    <property type="entry name" value="Lyase_8_alpha_N"/>
</dbReference>
<dbReference type="Pfam" id="PF02884">
    <property type="entry name" value="Lyase_8_C"/>
    <property type="match status" value="1"/>
</dbReference>
<dbReference type="Gene3D" id="2.60.220.10">
    <property type="entry name" value="Polysaccharide lyase family 8-like, C-terminal"/>
    <property type="match status" value="1"/>
</dbReference>
<evidence type="ECO:0000259" key="7">
    <source>
        <dbReference type="Pfam" id="PF08124"/>
    </source>
</evidence>
<dbReference type="InterPro" id="IPR003159">
    <property type="entry name" value="Lyase_8_central_dom"/>
</dbReference>
<dbReference type="Proteomes" id="UP000305067">
    <property type="component" value="Unassembled WGS sequence"/>
</dbReference>
<evidence type="ECO:0000256" key="3">
    <source>
        <dbReference type="ARBA" id="ARBA00023239"/>
    </source>
</evidence>
<organism evidence="8 9">
    <name type="scientific">Pterulicium gracile</name>
    <dbReference type="NCBI Taxonomy" id="1884261"/>
    <lineage>
        <taxon>Eukaryota</taxon>
        <taxon>Fungi</taxon>
        <taxon>Dikarya</taxon>
        <taxon>Basidiomycota</taxon>
        <taxon>Agaricomycotina</taxon>
        <taxon>Agaricomycetes</taxon>
        <taxon>Agaricomycetidae</taxon>
        <taxon>Agaricales</taxon>
        <taxon>Pleurotineae</taxon>
        <taxon>Pterulaceae</taxon>
        <taxon>Pterulicium</taxon>
    </lineage>
</organism>
<proteinExistence type="inferred from homology"/>
<sequence>IRTLSSDGKWSDSQVNYATGCAAQRASWPASEHLRRVQIMSAAWHGGMKHVNVEQWVGNGELRDAVDRALEWWFVRDFDRMGCLVDGGKSDCPCGTPGMWNTNWFSNVILVPRLLGQACLLLSSPPESSLPTLSPTQLGNCTKILLRGYGTFDHGYGFSVGANVMDIAKSGIDEGLLIGNITMLEDAYRRVRLEGKIQVEDHTDGIRPDGSFSQHIGLIYNGNYGKDYLNSVLEMELVAGGTPYAANAAAVTSFETLVDADRWMVYHNVQTGVTHWDFSVIPRFLVMPVADNAASANLRINLTNVRTLGELLDSDVVKTFASELSGSSTSANIGSIVGDRVFYNSDYLVHRGTSYVSTLRMYSTRTVNSECINSQNTLGFHLADGTRYTYVHGAEYEDIFGAWDWNLIPGTTTDYGATPLSCNQLHHEGIESFVGGVTTGITSIGVMKYTNPMTRQLSFQKAWFFLKGEREHVIVKNITSSSSSLVLSVLDQKRHNGPVLVDGKDIADVSEWADGGSTYRDVRSLWHDNVGYIFPRSILGSILGTAAPLVVKVGERPGNWSMIGTSTQPPYTANLFTAYFDHPSQPGLNEYAPVSYTSFPAISSVDFASLLERPDSTGVFELKEDDASISALMDTTHSVLYAVFWDPAGGAITFSCPSTLPAMMTSDSAVVMILDLQSGDLTISDPTQRLAGVNLMLQGHCVGGSQRVWVEFPSGERRGSSVTKNVLGKGRRRGHGRRAGRGH</sequence>
<dbReference type="SUPFAM" id="SSF48230">
    <property type="entry name" value="Chondroitin AC/alginate lyase"/>
    <property type="match status" value="1"/>
</dbReference>
<dbReference type="SUPFAM" id="SSF74650">
    <property type="entry name" value="Galactose mutarotase-like"/>
    <property type="match status" value="1"/>
</dbReference>
<name>A0A5C3Q3P7_9AGAR</name>
<dbReference type="InterPro" id="IPR008929">
    <property type="entry name" value="Chondroitin_lyas"/>
</dbReference>
<dbReference type="InterPro" id="IPR011071">
    <property type="entry name" value="Lyase_8-like_C"/>
</dbReference>
<dbReference type="PANTHER" id="PTHR38481">
    <property type="entry name" value="HYALURONATE LYASE"/>
    <property type="match status" value="1"/>
</dbReference>
<protein>
    <submittedName>
        <fullName evidence="8">Polysaccharide lyase family 8 protein</fullName>
    </submittedName>
</protein>
<dbReference type="EMBL" id="ML178877">
    <property type="protein sequence ID" value="TFK95679.1"/>
    <property type="molecule type" value="Genomic_DNA"/>
</dbReference>
<reference evidence="8 9" key="1">
    <citation type="journal article" date="2019" name="Nat. Ecol. Evol.">
        <title>Megaphylogeny resolves global patterns of mushroom evolution.</title>
        <authorList>
            <person name="Varga T."/>
            <person name="Krizsan K."/>
            <person name="Foldi C."/>
            <person name="Dima B."/>
            <person name="Sanchez-Garcia M."/>
            <person name="Sanchez-Ramirez S."/>
            <person name="Szollosi G.J."/>
            <person name="Szarkandi J.G."/>
            <person name="Papp V."/>
            <person name="Albert L."/>
            <person name="Andreopoulos W."/>
            <person name="Angelini C."/>
            <person name="Antonin V."/>
            <person name="Barry K.W."/>
            <person name="Bougher N.L."/>
            <person name="Buchanan P."/>
            <person name="Buyck B."/>
            <person name="Bense V."/>
            <person name="Catcheside P."/>
            <person name="Chovatia M."/>
            <person name="Cooper J."/>
            <person name="Damon W."/>
            <person name="Desjardin D."/>
            <person name="Finy P."/>
            <person name="Geml J."/>
            <person name="Haridas S."/>
            <person name="Hughes K."/>
            <person name="Justo A."/>
            <person name="Karasinski D."/>
            <person name="Kautmanova I."/>
            <person name="Kiss B."/>
            <person name="Kocsube S."/>
            <person name="Kotiranta H."/>
            <person name="LaButti K.M."/>
            <person name="Lechner B.E."/>
            <person name="Liimatainen K."/>
            <person name="Lipzen A."/>
            <person name="Lukacs Z."/>
            <person name="Mihaltcheva S."/>
            <person name="Morgado L.N."/>
            <person name="Niskanen T."/>
            <person name="Noordeloos M.E."/>
            <person name="Ohm R.A."/>
            <person name="Ortiz-Santana B."/>
            <person name="Ovrebo C."/>
            <person name="Racz N."/>
            <person name="Riley R."/>
            <person name="Savchenko A."/>
            <person name="Shiryaev A."/>
            <person name="Soop K."/>
            <person name="Spirin V."/>
            <person name="Szebenyi C."/>
            <person name="Tomsovsky M."/>
            <person name="Tulloss R.E."/>
            <person name="Uehling J."/>
            <person name="Grigoriev I.V."/>
            <person name="Vagvolgyi C."/>
            <person name="Papp T."/>
            <person name="Martin F.M."/>
            <person name="Miettinen O."/>
            <person name="Hibbett D.S."/>
            <person name="Nagy L.G."/>
        </authorList>
    </citation>
    <scope>NUCLEOTIDE SEQUENCE [LARGE SCALE GENOMIC DNA]</scope>
    <source>
        <strain evidence="8 9">CBS 309.79</strain>
    </source>
</reference>
<dbReference type="Pfam" id="PF08124">
    <property type="entry name" value="Lyase_8_N"/>
    <property type="match status" value="1"/>
</dbReference>
<dbReference type="Gene3D" id="2.70.98.10">
    <property type="match status" value="1"/>
</dbReference>
<evidence type="ECO:0000256" key="2">
    <source>
        <dbReference type="ARBA" id="ARBA00022729"/>
    </source>
</evidence>
<dbReference type="SUPFAM" id="SSF49863">
    <property type="entry name" value="Hyaluronate lyase-like, C-terminal domain"/>
    <property type="match status" value="1"/>
</dbReference>
<feature type="domain" description="Polysaccharide lyase family 8 C-terminal" evidence="6">
    <location>
        <begin position="626"/>
        <end position="693"/>
    </location>
</feature>
<dbReference type="GO" id="GO:0016837">
    <property type="term" value="F:carbon-oxygen lyase activity, acting on polysaccharides"/>
    <property type="evidence" value="ECO:0007669"/>
    <property type="project" value="UniProtKB-ARBA"/>
</dbReference>
<feature type="domain" description="Polysaccharide lyase family 8 central" evidence="5">
    <location>
        <begin position="340"/>
        <end position="602"/>
    </location>
</feature>
<feature type="non-terminal residue" evidence="8">
    <location>
        <position position="1"/>
    </location>
</feature>
<dbReference type="InterPro" id="IPR011013">
    <property type="entry name" value="Gal_mutarotase_sf_dom"/>
</dbReference>
<dbReference type="InterPro" id="IPR004103">
    <property type="entry name" value="Lyase_8_C"/>
</dbReference>
<evidence type="ECO:0000259" key="6">
    <source>
        <dbReference type="Pfam" id="PF02884"/>
    </source>
</evidence>
<dbReference type="GO" id="GO:0030246">
    <property type="term" value="F:carbohydrate binding"/>
    <property type="evidence" value="ECO:0007669"/>
    <property type="project" value="InterPro"/>
</dbReference>
<dbReference type="Pfam" id="PF02278">
    <property type="entry name" value="Lyase_8"/>
    <property type="match status" value="1"/>
</dbReference>
<dbReference type="InterPro" id="IPR038970">
    <property type="entry name" value="Lyase_8"/>
</dbReference>
<feature type="compositionally biased region" description="Basic residues" evidence="4">
    <location>
        <begin position="729"/>
        <end position="743"/>
    </location>
</feature>
<dbReference type="OrthoDB" id="5980780at2759"/>
<accession>A0A5C3Q3P7</accession>
<evidence type="ECO:0000313" key="9">
    <source>
        <dbReference type="Proteomes" id="UP000305067"/>
    </source>
</evidence>
<evidence type="ECO:0000259" key="5">
    <source>
        <dbReference type="Pfam" id="PF02278"/>
    </source>
</evidence>